<dbReference type="EMBL" id="SRPW01000246">
    <property type="protein sequence ID" value="KAG6016409.1"/>
    <property type="molecule type" value="Genomic_DNA"/>
</dbReference>
<feature type="region of interest" description="Disordered" evidence="8">
    <location>
        <begin position="1"/>
        <end position="49"/>
    </location>
</feature>
<keyword evidence="4 7" id="KW-0863">Zinc-finger</keyword>
<feature type="region of interest" description="Disordered" evidence="8">
    <location>
        <begin position="379"/>
        <end position="454"/>
    </location>
</feature>
<dbReference type="InterPro" id="IPR051059">
    <property type="entry name" value="VerF-like"/>
</dbReference>
<protein>
    <recommendedName>
        <fullName evidence="9">C2H2-type domain-containing protein</fullName>
    </recommendedName>
</protein>
<evidence type="ECO:0000313" key="11">
    <source>
        <dbReference type="Proteomes" id="UP000748025"/>
    </source>
</evidence>
<feature type="compositionally biased region" description="Low complexity" evidence="8">
    <location>
        <begin position="1160"/>
        <end position="1169"/>
    </location>
</feature>
<dbReference type="GO" id="GO:0000785">
    <property type="term" value="C:chromatin"/>
    <property type="evidence" value="ECO:0007669"/>
    <property type="project" value="TreeGrafter"/>
</dbReference>
<evidence type="ECO:0000256" key="3">
    <source>
        <dbReference type="ARBA" id="ARBA00022737"/>
    </source>
</evidence>
<feature type="compositionally biased region" description="Low complexity" evidence="8">
    <location>
        <begin position="1"/>
        <end position="20"/>
    </location>
</feature>
<evidence type="ECO:0000313" key="10">
    <source>
        <dbReference type="EMBL" id="KAG6016409.1"/>
    </source>
</evidence>
<feature type="compositionally biased region" description="Low complexity" evidence="8">
    <location>
        <begin position="129"/>
        <end position="144"/>
    </location>
</feature>
<keyword evidence="3" id="KW-0677">Repeat</keyword>
<dbReference type="Pfam" id="PF00096">
    <property type="entry name" value="zf-C2H2"/>
    <property type="match status" value="2"/>
</dbReference>
<keyword evidence="11" id="KW-1185">Reference proteome</keyword>
<feature type="compositionally biased region" description="Low complexity" evidence="8">
    <location>
        <begin position="498"/>
        <end position="522"/>
    </location>
</feature>
<name>A0A9P7NGB4_9HYPO</name>
<feature type="region of interest" description="Disordered" evidence="8">
    <location>
        <begin position="97"/>
        <end position="149"/>
    </location>
</feature>
<dbReference type="Gene3D" id="3.30.160.60">
    <property type="entry name" value="Classic Zinc Finger"/>
    <property type="match status" value="2"/>
</dbReference>
<feature type="compositionally biased region" description="Low complexity" evidence="8">
    <location>
        <begin position="635"/>
        <end position="648"/>
    </location>
</feature>
<keyword evidence="6" id="KW-0539">Nucleus</keyword>
<keyword evidence="5" id="KW-0862">Zinc</keyword>
<feature type="domain" description="C2H2-type" evidence="9">
    <location>
        <begin position="77"/>
        <end position="105"/>
    </location>
</feature>
<dbReference type="GO" id="GO:0008270">
    <property type="term" value="F:zinc ion binding"/>
    <property type="evidence" value="ECO:0007669"/>
    <property type="project" value="UniProtKB-KW"/>
</dbReference>
<gene>
    <name evidence="10" type="ORF">E4U43_003693</name>
</gene>
<comment type="subcellular location">
    <subcellularLocation>
        <location evidence="1">Nucleus</location>
    </subcellularLocation>
</comment>
<dbReference type="Pfam" id="PF04082">
    <property type="entry name" value="Fungal_trans"/>
    <property type="match status" value="1"/>
</dbReference>
<evidence type="ECO:0000259" key="9">
    <source>
        <dbReference type="PROSITE" id="PS50157"/>
    </source>
</evidence>
<feature type="region of interest" description="Disordered" evidence="8">
    <location>
        <begin position="481"/>
        <end position="522"/>
    </location>
</feature>
<feature type="compositionally biased region" description="Polar residues" evidence="8">
    <location>
        <begin position="983"/>
        <end position="1004"/>
    </location>
</feature>
<dbReference type="GO" id="GO:0005634">
    <property type="term" value="C:nucleus"/>
    <property type="evidence" value="ECO:0007669"/>
    <property type="project" value="UniProtKB-SubCell"/>
</dbReference>
<accession>A0A9P7NGB4</accession>
<feature type="region of interest" description="Disordered" evidence="8">
    <location>
        <begin position="696"/>
        <end position="733"/>
    </location>
</feature>
<feature type="compositionally biased region" description="Polar residues" evidence="8">
    <location>
        <begin position="23"/>
        <end position="34"/>
    </location>
</feature>
<dbReference type="CDD" id="cd12148">
    <property type="entry name" value="fungal_TF_MHR"/>
    <property type="match status" value="1"/>
</dbReference>
<keyword evidence="2" id="KW-0479">Metal-binding</keyword>
<dbReference type="InterPro" id="IPR007219">
    <property type="entry name" value="XnlR_reg_dom"/>
</dbReference>
<dbReference type="Proteomes" id="UP000748025">
    <property type="component" value="Unassembled WGS sequence"/>
</dbReference>
<dbReference type="PANTHER" id="PTHR40626:SF13">
    <property type="entry name" value="RESPIRATION FACTOR 2-RELATED"/>
    <property type="match status" value="1"/>
</dbReference>
<dbReference type="AlphaFoldDB" id="A0A9P7NGB4"/>
<evidence type="ECO:0000256" key="4">
    <source>
        <dbReference type="ARBA" id="ARBA00022771"/>
    </source>
</evidence>
<feature type="compositionally biased region" description="Basic and acidic residues" evidence="8">
    <location>
        <begin position="712"/>
        <end position="728"/>
    </location>
</feature>
<dbReference type="InterPro" id="IPR013087">
    <property type="entry name" value="Znf_C2H2_type"/>
</dbReference>
<dbReference type="FunFam" id="3.30.160.60:FF:000576">
    <property type="entry name" value="C2H2 transcription factor (AmdX)"/>
    <property type="match status" value="1"/>
</dbReference>
<dbReference type="SUPFAM" id="SSF57667">
    <property type="entry name" value="beta-beta-alpha zinc fingers"/>
    <property type="match status" value="1"/>
</dbReference>
<evidence type="ECO:0000256" key="8">
    <source>
        <dbReference type="SAM" id="MobiDB-lite"/>
    </source>
</evidence>
<feature type="region of interest" description="Disordered" evidence="8">
    <location>
        <begin position="1158"/>
        <end position="1185"/>
    </location>
</feature>
<dbReference type="InterPro" id="IPR036236">
    <property type="entry name" value="Znf_C2H2_sf"/>
</dbReference>
<sequence>MSNATTASAAVSSSNAPTAAEDSASTITVNTKTPAANFPPPKTDKPRPHVCATCQRSFARLEHLKRHERSHTKEKPFECPECARCFARRDLLLRHQQKLHQTSTPSSRPRNRRESASGGTPAQNRRKNSVAGVNAAAASNSAAAPMRPRANTISHVDGAAMQMLAASANASSAPRGPMAHSRHTSLMGLPVHHLDHVFGGMASVLGQRGLQHRLPKLETSQMVNDDFNISGLRTAPPMAIFNPELDFEGLFFGPGSTINPNALHYNDSPQSMALDQTSSFGHNLADVASSQHFDESLDWVIGFEHQMTFNTNENVIDGSSPSAISTTSQSGISDVMVDGSNHPTPAATSTMWQPSLMGPPQMPNPFAMDLNGSVFPDLLSGAPCSPQPATQKINDPYFSAPPTSLSSSSNPLVSGMKSRRMNNPSLGTHANPDTPSSLNGENHHHHTASPVTTITDATRTTIVTILSHCVPFGGRKHSFSLPSSMGTSAPPLPPPSLPSSSSHVQSSSGGNNNNDSSFSSSVPSVQNLQRYVQAYLTCFHPHLPFLHLPTLCFDVPPGLLVHQSTTCVSGNGCLLLSMAAFGAAYEMEPVQSKELFEMAKKMVFFYLEERRQSDVRKADTRRSTISTDSRNTSRQQQQQQHEQNQQSQAPLDTPLWLVQAMLLNVMYGHTCSDKITGDIASTHFSALVSLSQSADPANLGKDVSMSSSSSRNKRDNDKDNGPSDKDGSGDNVETVDLDMLDESGWEQHQWHQQQNEWLEWKNAEEYKRTVYVIFILSSLAVSSFNHSPAMTNSEISLDLPCDEEFFAADSSSAFAGKGGAEAANHNRLTFYDSLGELLCTNERQQKQQRQQHQEQLTDMKPSTFGCLILIYALHNYMWETRQRHQERTWTYVDYDKMRRHMEPALKAWQVAWSGNPQHSIERPNPFGLGPMCADAIPLLDLAYVKLFVDFGPAKEKLWQRDWQGMMDELSRACEAPEPEETNHSPPSTSELDGTEQSSSRSPFTQEGLLMGLPSDSSDSQSYPDGGMAADAHTAFGASHDNDDVGRRGWRHERCLRMASYYAVDSLCMSSKLGATFADRISHELPMQTVLCTAECAHVLAAWTTVVQDRVGPYIGVMGQDAIDFGQMPAAMLLEEEDMKLLSKIEDVLSTAEAKIGTMHQQQQQQQQQQVSTGGGGGGIKTSPESILSPDGFNGYATKILRLAAWMAKRSAVWPIAQVAAHGLEMYANHVRGRAERSVLRNL</sequence>
<dbReference type="PANTHER" id="PTHR40626">
    <property type="entry name" value="MIP31509P"/>
    <property type="match status" value="1"/>
</dbReference>
<organism evidence="10 11">
    <name type="scientific">Claviceps pusilla</name>
    <dbReference type="NCBI Taxonomy" id="123648"/>
    <lineage>
        <taxon>Eukaryota</taxon>
        <taxon>Fungi</taxon>
        <taxon>Dikarya</taxon>
        <taxon>Ascomycota</taxon>
        <taxon>Pezizomycotina</taxon>
        <taxon>Sordariomycetes</taxon>
        <taxon>Hypocreomycetidae</taxon>
        <taxon>Hypocreales</taxon>
        <taxon>Clavicipitaceae</taxon>
        <taxon>Claviceps</taxon>
    </lineage>
</organism>
<dbReference type="PROSITE" id="PS00028">
    <property type="entry name" value="ZINC_FINGER_C2H2_1"/>
    <property type="match status" value="2"/>
</dbReference>
<feature type="region of interest" description="Disordered" evidence="8">
    <location>
        <begin position="973"/>
        <end position="1042"/>
    </location>
</feature>
<feature type="compositionally biased region" description="Polar residues" evidence="8">
    <location>
        <begin position="623"/>
        <end position="634"/>
    </location>
</feature>
<proteinExistence type="predicted"/>
<dbReference type="GO" id="GO:0000978">
    <property type="term" value="F:RNA polymerase II cis-regulatory region sequence-specific DNA binding"/>
    <property type="evidence" value="ECO:0007669"/>
    <property type="project" value="InterPro"/>
</dbReference>
<dbReference type="GO" id="GO:0006351">
    <property type="term" value="P:DNA-templated transcription"/>
    <property type="evidence" value="ECO:0007669"/>
    <property type="project" value="InterPro"/>
</dbReference>
<dbReference type="OrthoDB" id="6077919at2759"/>
<dbReference type="FunFam" id="3.30.160.60:FF:000343">
    <property type="entry name" value="C2H2 transcription factor (AmdX)"/>
    <property type="match status" value="1"/>
</dbReference>
<dbReference type="SMART" id="SM00355">
    <property type="entry name" value="ZnF_C2H2"/>
    <property type="match status" value="2"/>
</dbReference>
<reference evidence="10" key="1">
    <citation type="journal article" date="2020" name="bioRxiv">
        <title>Whole genome comparisons of ergot fungi reveals the divergence and evolution of species within the genus Claviceps are the result of varying mechanisms driving genome evolution and host range expansion.</title>
        <authorList>
            <person name="Wyka S.A."/>
            <person name="Mondo S.J."/>
            <person name="Liu M."/>
            <person name="Dettman J."/>
            <person name="Nalam V."/>
            <person name="Broders K.D."/>
        </authorList>
    </citation>
    <scope>NUCLEOTIDE SEQUENCE</scope>
    <source>
        <strain evidence="10">CCC 602</strain>
    </source>
</reference>
<feature type="domain" description="C2H2-type" evidence="9">
    <location>
        <begin position="49"/>
        <end position="76"/>
    </location>
</feature>
<dbReference type="PROSITE" id="PS50157">
    <property type="entry name" value="ZINC_FINGER_C2H2_2"/>
    <property type="match status" value="2"/>
</dbReference>
<evidence type="ECO:0000256" key="6">
    <source>
        <dbReference type="ARBA" id="ARBA00023242"/>
    </source>
</evidence>
<feature type="compositionally biased region" description="Low complexity" evidence="8">
    <location>
        <begin position="400"/>
        <end position="414"/>
    </location>
</feature>
<dbReference type="GO" id="GO:0000981">
    <property type="term" value="F:DNA-binding transcription factor activity, RNA polymerase II-specific"/>
    <property type="evidence" value="ECO:0007669"/>
    <property type="project" value="InterPro"/>
</dbReference>
<feature type="compositionally biased region" description="Polar residues" evidence="8">
    <location>
        <begin position="421"/>
        <end position="440"/>
    </location>
</feature>
<evidence type="ECO:0000256" key="2">
    <source>
        <dbReference type="ARBA" id="ARBA00022723"/>
    </source>
</evidence>
<evidence type="ECO:0000256" key="5">
    <source>
        <dbReference type="ARBA" id="ARBA00022833"/>
    </source>
</evidence>
<comment type="caution">
    <text evidence="10">The sequence shown here is derived from an EMBL/GenBank/DDBJ whole genome shotgun (WGS) entry which is preliminary data.</text>
</comment>
<evidence type="ECO:0000256" key="1">
    <source>
        <dbReference type="ARBA" id="ARBA00004123"/>
    </source>
</evidence>
<evidence type="ECO:0000256" key="7">
    <source>
        <dbReference type="PROSITE-ProRule" id="PRU00042"/>
    </source>
</evidence>
<feature type="region of interest" description="Disordered" evidence="8">
    <location>
        <begin position="616"/>
        <end position="650"/>
    </location>
</feature>